<keyword evidence="1" id="KW-1133">Transmembrane helix</keyword>
<keyword evidence="3" id="KW-1185">Reference proteome</keyword>
<evidence type="ECO:0000256" key="1">
    <source>
        <dbReference type="SAM" id="Phobius"/>
    </source>
</evidence>
<organism evidence="2 3">
    <name type="scientific">Lactobacillus crispatus</name>
    <dbReference type="NCBI Taxonomy" id="47770"/>
    <lineage>
        <taxon>Bacteria</taxon>
        <taxon>Bacillati</taxon>
        <taxon>Bacillota</taxon>
        <taxon>Bacilli</taxon>
        <taxon>Lactobacillales</taxon>
        <taxon>Lactobacillaceae</taxon>
        <taxon>Lactobacillus</taxon>
    </lineage>
</organism>
<keyword evidence="1" id="KW-0812">Transmembrane</keyword>
<evidence type="ECO:0000313" key="3">
    <source>
        <dbReference type="Proteomes" id="UP001434419"/>
    </source>
</evidence>
<accession>A0ABV2BCE8</accession>
<dbReference type="RefSeq" id="WP_133476395.1">
    <property type="nucleotide sequence ID" value="NZ_JBETVU010000013.1"/>
</dbReference>
<keyword evidence="1" id="KW-0472">Membrane</keyword>
<feature type="transmembrane region" description="Helical" evidence="1">
    <location>
        <begin position="12"/>
        <end position="33"/>
    </location>
</feature>
<protein>
    <submittedName>
        <fullName evidence="2">Uncharacterized protein</fullName>
    </submittedName>
</protein>
<name>A0ABV2BCE8_9LACO</name>
<comment type="caution">
    <text evidence="2">The sequence shown here is derived from an EMBL/GenBank/DDBJ whole genome shotgun (WGS) entry which is preliminary data.</text>
</comment>
<sequence length="224" mass="25101">MKNNRKGLSVRTMIAIMGGVTLVLIAIFGLSYYRNYQRKQEIQQARIEREKQRKRDEIHFHTQVKEDLKKAQDTVPVDKAKRNVSKAISLGFRAISVTKSISGNTMSLNTLSDSFKSDLSAIYKSTDALQDFNDAVNLSSDEGVVVHGDHGHMRSEKTPKVGSRYIVDSCVIEQDDEGTQDDNYRFNVNLKYHPVGFTSLKASLTFVVDSFSGKISSVESNSIN</sequence>
<proteinExistence type="predicted"/>
<reference evidence="2" key="1">
    <citation type="submission" date="2024-06" db="EMBL/GenBank/DDBJ databases">
        <title>Vaginal Lactobacillus fatty acid response mechanisms reveal a metabolite-targeted strategy for bacterial vaginosis treatment.</title>
        <authorList>
            <person name="Zhu M."/>
            <person name="Blainey P.C."/>
            <person name="Bloom S.M."/>
            <person name="Kwon D.S."/>
        </authorList>
    </citation>
    <scope>NUCLEOTIDE SEQUENCE</scope>
    <source>
        <strain evidence="2">194_F1_1</strain>
    </source>
</reference>
<dbReference type="EMBL" id="JBETVU010000013">
    <property type="protein sequence ID" value="MES5150927.1"/>
    <property type="molecule type" value="Genomic_DNA"/>
</dbReference>
<evidence type="ECO:0000313" key="2">
    <source>
        <dbReference type="EMBL" id="MES5150927.1"/>
    </source>
</evidence>
<gene>
    <name evidence="2" type="ORF">ABVC42_13915</name>
</gene>
<dbReference type="Proteomes" id="UP001434419">
    <property type="component" value="Unassembled WGS sequence"/>
</dbReference>